<evidence type="ECO:0000259" key="1">
    <source>
        <dbReference type="PROSITE" id="PS51707"/>
    </source>
</evidence>
<dbReference type="AlphaFoldDB" id="A0A7C3DKH7"/>
<dbReference type="InterPro" id="IPR012042">
    <property type="entry name" value="NeuTTM/CthTTM-like"/>
</dbReference>
<sequence>MQVRDTDLGGFLTIKGPTKGIARSEFEYCIPRADAKAMLDQMAVSELEKTRHRVPFANHLWDVDVFHGHLEGLVTAEVELDRPDEDFERPPWLGREVSDDPRYANSALARARDAEGLIPIGQG</sequence>
<feature type="domain" description="CYTH" evidence="1">
    <location>
        <begin position="1"/>
        <end position="110"/>
    </location>
</feature>
<dbReference type="PANTHER" id="PTHR40114">
    <property type="entry name" value="SLR0698 PROTEIN"/>
    <property type="match status" value="1"/>
</dbReference>
<dbReference type="PROSITE" id="PS51707">
    <property type="entry name" value="CYTH"/>
    <property type="match status" value="1"/>
</dbReference>
<dbReference type="InterPro" id="IPR033469">
    <property type="entry name" value="CYTH-like_dom_sf"/>
</dbReference>
<dbReference type="EMBL" id="DSWI01000018">
    <property type="protein sequence ID" value="HFG20771.1"/>
    <property type="molecule type" value="Genomic_DNA"/>
</dbReference>
<dbReference type="InterPro" id="IPR023577">
    <property type="entry name" value="CYTH_domain"/>
</dbReference>
<dbReference type="Pfam" id="PF01928">
    <property type="entry name" value="CYTH"/>
    <property type="match status" value="1"/>
</dbReference>
<protein>
    <submittedName>
        <fullName evidence="2">CYTH domain-containing protein</fullName>
    </submittedName>
</protein>
<dbReference type="SMART" id="SM01118">
    <property type="entry name" value="CYTH"/>
    <property type="match status" value="1"/>
</dbReference>
<dbReference type="Gene3D" id="2.40.320.10">
    <property type="entry name" value="Hypothetical Protein Pfu-838710-001"/>
    <property type="match status" value="1"/>
</dbReference>
<dbReference type="PIRSF" id="PIRSF016487">
    <property type="entry name" value="CYTH_UCP016487"/>
    <property type="match status" value="1"/>
</dbReference>
<gene>
    <name evidence="2" type="ORF">ENS82_08655</name>
</gene>
<accession>A0A7C3DKH7</accession>
<reference evidence="2" key="1">
    <citation type="journal article" date="2020" name="mSystems">
        <title>Genome- and Community-Level Interaction Insights into Carbon Utilization and Element Cycling Functions of Hydrothermarchaeota in Hydrothermal Sediment.</title>
        <authorList>
            <person name="Zhou Z."/>
            <person name="Liu Y."/>
            <person name="Xu W."/>
            <person name="Pan J."/>
            <person name="Luo Z.H."/>
            <person name="Li M."/>
        </authorList>
    </citation>
    <scope>NUCLEOTIDE SEQUENCE [LARGE SCALE GENOMIC DNA]</scope>
    <source>
        <strain evidence="2">SpSt-524</strain>
    </source>
</reference>
<name>A0A7C3DKH7_MEIRU</name>
<dbReference type="CDD" id="cd07891">
    <property type="entry name" value="CYTH-like_CthTTM-like_1"/>
    <property type="match status" value="1"/>
</dbReference>
<dbReference type="SUPFAM" id="SSF55154">
    <property type="entry name" value="CYTH-like phosphatases"/>
    <property type="match status" value="1"/>
</dbReference>
<proteinExistence type="predicted"/>
<dbReference type="PANTHER" id="PTHR40114:SF1">
    <property type="entry name" value="SLR0698 PROTEIN"/>
    <property type="match status" value="1"/>
</dbReference>
<evidence type="ECO:0000313" key="2">
    <source>
        <dbReference type="EMBL" id="HFG20771.1"/>
    </source>
</evidence>
<organism evidence="2">
    <name type="scientific">Meiothermus ruber</name>
    <dbReference type="NCBI Taxonomy" id="277"/>
    <lineage>
        <taxon>Bacteria</taxon>
        <taxon>Thermotogati</taxon>
        <taxon>Deinococcota</taxon>
        <taxon>Deinococci</taxon>
        <taxon>Thermales</taxon>
        <taxon>Thermaceae</taxon>
        <taxon>Meiothermus</taxon>
    </lineage>
</organism>
<comment type="caution">
    <text evidence="2">The sequence shown here is derived from an EMBL/GenBank/DDBJ whole genome shotgun (WGS) entry which is preliminary data.</text>
</comment>